<dbReference type="SUPFAM" id="SSF81822">
    <property type="entry name" value="RuBisCo LSMT C-terminal, substrate-binding domain"/>
    <property type="match status" value="1"/>
</dbReference>
<evidence type="ECO:0000313" key="2">
    <source>
        <dbReference type="EMBL" id="JAQ00898.1"/>
    </source>
</evidence>
<organism evidence="2">
    <name type="scientific">Lygus hesperus</name>
    <name type="common">Western plant bug</name>
    <dbReference type="NCBI Taxonomy" id="30085"/>
    <lineage>
        <taxon>Eukaryota</taxon>
        <taxon>Metazoa</taxon>
        <taxon>Ecdysozoa</taxon>
        <taxon>Arthropoda</taxon>
        <taxon>Hexapoda</taxon>
        <taxon>Insecta</taxon>
        <taxon>Pterygota</taxon>
        <taxon>Neoptera</taxon>
        <taxon>Paraneoptera</taxon>
        <taxon>Hemiptera</taxon>
        <taxon>Heteroptera</taxon>
        <taxon>Panheteroptera</taxon>
        <taxon>Cimicomorpha</taxon>
        <taxon>Miridae</taxon>
        <taxon>Mirini</taxon>
        <taxon>Lygus</taxon>
    </lineage>
</organism>
<dbReference type="AlphaFoldDB" id="A0A146KXE8"/>
<dbReference type="InterPro" id="IPR036464">
    <property type="entry name" value="Rubisco_LSMT_subst-bd_sf"/>
</dbReference>
<feature type="non-terminal residue" evidence="2">
    <location>
        <position position="242"/>
    </location>
</feature>
<dbReference type="EMBL" id="GDHC01017731">
    <property type="protein sequence ID" value="JAQ00898.1"/>
    <property type="molecule type" value="Transcribed_RNA"/>
</dbReference>
<name>A0A146KXE8_LYGHE</name>
<dbReference type="Pfam" id="PF09273">
    <property type="entry name" value="Rubis-subs-bind"/>
    <property type="match status" value="1"/>
</dbReference>
<gene>
    <name evidence="2" type="ORF">g.23</name>
</gene>
<proteinExistence type="predicted"/>
<reference evidence="2" key="1">
    <citation type="journal article" date="2016" name="Gigascience">
        <title>De novo construction of an expanded transcriptome assembly for the western tarnished plant bug, Lygus hesperus.</title>
        <authorList>
            <person name="Tassone E.E."/>
            <person name="Geib S.M."/>
            <person name="Hall B."/>
            <person name="Fabrick J.A."/>
            <person name="Brent C.S."/>
            <person name="Hull J.J."/>
        </authorList>
    </citation>
    <scope>NUCLEOTIDE SEQUENCE</scope>
</reference>
<feature type="domain" description="Rubisco LSMT substrate-binding" evidence="1">
    <location>
        <begin position="17"/>
        <end position="140"/>
    </location>
</feature>
<dbReference type="Gene3D" id="3.90.1420.10">
    <property type="entry name" value="Rubisco LSMT, substrate-binding domain"/>
    <property type="match status" value="1"/>
</dbReference>
<accession>A0A146KXE8</accession>
<protein>
    <recommendedName>
        <fullName evidence="1">Rubisco LSMT substrate-binding domain-containing protein</fullName>
    </recommendedName>
</protein>
<evidence type="ECO:0000259" key="1">
    <source>
        <dbReference type="Pfam" id="PF09273"/>
    </source>
</evidence>
<sequence>MDCNEDNETMIRVQLDDDDKEFGRKLTYLSATNVTSSKREYQIPAYVEDKKTEDLFRFLRLAWCTSEEFHIYNKGNLFEPITYENERRCLIALYHACVARIVEFPTTLEQDIQLLQSPLVVKYSTVYHCIVLRKGEKEVLHWFLQLAICGLQRLHVHVSNLSIYSKYNFHHKYLFTCPTHPYFYPSSTFLLPYPYSVGNSDGLEKYFTQLDSLMKPLEYLPNVVARNTALTAKTSQQQQQQQ</sequence>
<dbReference type="InterPro" id="IPR015353">
    <property type="entry name" value="Rubisco_LSMT_subst-bd"/>
</dbReference>